<dbReference type="InterPro" id="IPR007484">
    <property type="entry name" value="Peptidase_M28"/>
</dbReference>
<dbReference type="PhylomeDB" id="A0A0D2WKR6"/>
<dbReference type="GO" id="GO:0004180">
    <property type="term" value="F:carboxypeptidase activity"/>
    <property type="evidence" value="ECO:0007669"/>
    <property type="project" value="TreeGrafter"/>
</dbReference>
<dbReference type="InterPro" id="IPR003137">
    <property type="entry name" value="PA_domain"/>
</dbReference>
<dbReference type="PANTHER" id="PTHR10404:SF46">
    <property type="entry name" value="VACUOLAR PROTEIN SORTING-ASSOCIATED PROTEIN 70"/>
    <property type="match status" value="1"/>
</dbReference>
<dbReference type="Gene3D" id="3.50.30.30">
    <property type="match status" value="1"/>
</dbReference>
<name>A0A0D2WKR6_CAPO3</name>
<feature type="domain" description="Peptidase M28" evidence="4">
    <location>
        <begin position="303"/>
        <end position="485"/>
    </location>
</feature>
<dbReference type="SUPFAM" id="SSF52025">
    <property type="entry name" value="PA domain"/>
    <property type="match status" value="1"/>
</dbReference>
<keyword evidence="6" id="KW-1185">Reference proteome</keyword>
<reference evidence="6" key="1">
    <citation type="submission" date="2011-02" db="EMBL/GenBank/DDBJ databases">
        <title>The Genome Sequence of Capsaspora owczarzaki ATCC 30864.</title>
        <authorList>
            <person name="Russ C."/>
            <person name="Cuomo C."/>
            <person name="Burger G."/>
            <person name="Gray M.W."/>
            <person name="Holland P.W.H."/>
            <person name="King N."/>
            <person name="Lang F.B.F."/>
            <person name="Roger A.J."/>
            <person name="Ruiz-Trillo I."/>
            <person name="Young S.K."/>
            <person name="Zeng Q."/>
            <person name="Gargeya S."/>
            <person name="Alvarado L."/>
            <person name="Berlin A."/>
            <person name="Chapman S.B."/>
            <person name="Chen Z."/>
            <person name="Freedman E."/>
            <person name="Gellesch M."/>
            <person name="Goldberg J."/>
            <person name="Griggs A."/>
            <person name="Gujja S."/>
            <person name="Heilman E."/>
            <person name="Heiman D."/>
            <person name="Howarth C."/>
            <person name="Mehta T."/>
            <person name="Neiman D."/>
            <person name="Pearson M."/>
            <person name="Roberts A."/>
            <person name="Saif S."/>
            <person name="Shea T."/>
            <person name="Shenoy N."/>
            <person name="Sisk P."/>
            <person name="Stolte C."/>
            <person name="Sykes S."/>
            <person name="White J."/>
            <person name="Yandava C."/>
            <person name="Haas B."/>
            <person name="Nusbaum C."/>
            <person name="Birren B."/>
        </authorList>
    </citation>
    <scope>NUCLEOTIDE SEQUENCE</scope>
    <source>
        <strain evidence="6">ATCC 30864</strain>
    </source>
</reference>
<evidence type="ECO:0000313" key="6">
    <source>
        <dbReference type="Proteomes" id="UP000008743"/>
    </source>
</evidence>
<accession>A0A0D2WKR6</accession>
<dbReference type="CDD" id="cd08022">
    <property type="entry name" value="M28_PSMA_like"/>
    <property type="match status" value="1"/>
</dbReference>
<evidence type="ECO:0000313" key="5">
    <source>
        <dbReference type="EMBL" id="KJE90263.1"/>
    </source>
</evidence>
<dbReference type="FunFam" id="3.40.630.10:FF:000101">
    <property type="entry name" value="N-acetylated alpha-linked acidic dipeptidase like 1"/>
    <property type="match status" value="1"/>
</dbReference>
<dbReference type="InParanoid" id="A0A0D2WKR6"/>
<dbReference type="InterPro" id="IPR039373">
    <property type="entry name" value="Peptidase_M28B"/>
</dbReference>
<sequence>MESFPPMSADFPAGPALSDAEAAFLQVPEAERCRAHLKYLTSLPHVAGTPGDYETAEYVLNQFKSFGLDAVIQNETVLLTAPVEAASAKLYSADGTTLVYAAALSEDLLDPTADTPYRNHSFLGYSPTGSAAGPLVYVNYGSTEDFEYLVAQGVNLTGAIAIARYGSIFRGLKALNAQTHGMAGLIIYSDPSDDGYAQGQLYPNGPWRPESGIQRGSVVFNSLCGGDPGRGVDKCGIPLEDLIPSIPVLPMGYGDAVQFLSHIVGAPAPASWQGALPFQYNIGPGAFARIATNNTQYTTDIWNVVAYINGTDPVEGEDYVILGNHRDAWVYGAVDPNSGTAALLEIARAYGVLLQGGWQPKRGLVLTSWDGEEYGLLGSTAFGERFADDLILHAVAYLNIDTAVMGPQLWVTLVPSLLTHFRQTAALVKDPVTGNPLSVEWDGSYDIMGSGSDYTVFLDALGVASGDLLFGGAYGVYHSVFDSFNWMETQGDPTFQYHEACAQIFGLVGLRLADARILPFNYTEYAYAISTFYLPQVQQLATDAKLPVDFTALTNAAQQFASGASKIMSRVEQAYNNPNYNVVDLNSRLFLAERQFTDPNGIINRKWFKHTVFAPDRENGYDASSFPGIVDMIRTGNATLAQQAITSAATALSNVGTFLSY</sequence>
<dbReference type="OrthoDB" id="10013407at2759"/>
<dbReference type="Proteomes" id="UP000008743">
    <property type="component" value="Unassembled WGS sequence"/>
</dbReference>
<dbReference type="Gene3D" id="1.20.930.40">
    <property type="entry name" value="Transferrin receptor-like, dimerisation domain"/>
    <property type="match status" value="1"/>
</dbReference>
<dbReference type="PANTHER" id="PTHR10404">
    <property type="entry name" value="N-ACETYLATED-ALPHA-LINKED ACIDIC DIPEPTIDASE"/>
    <property type="match status" value="1"/>
</dbReference>
<gene>
    <name evidence="5" type="ORF">CAOG_001598</name>
</gene>
<organism evidence="5 6">
    <name type="scientific">Capsaspora owczarzaki (strain ATCC 30864)</name>
    <dbReference type="NCBI Taxonomy" id="595528"/>
    <lineage>
        <taxon>Eukaryota</taxon>
        <taxon>Filasterea</taxon>
        <taxon>Capsaspora</taxon>
    </lineage>
</organism>
<comment type="similarity">
    <text evidence="1">Belongs to the peptidase M28 family. M28B subfamily.</text>
</comment>
<dbReference type="EMBL" id="KE346361">
    <property type="protein sequence ID" value="KJE90263.1"/>
    <property type="molecule type" value="Genomic_DNA"/>
</dbReference>
<feature type="domain" description="PA" evidence="2">
    <location>
        <begin position="132"/>
        <end position="216"/>
    </location>
</feature>
<dbReference type="AlphaFoldDB" id="A0A0D2WKR6"/>
<evidence type="ECO:0000256" key="1">
    <source>
        <dbReference type="ARBA" id="ARBA00005634"/>
    </source>
</evidence>
<dbReference type="SUPFAM" id="SSF53187">
    <property type="entry name" value="Zn-dependent exopeptidases"/>
    <property type="match status" value="1"/>
</dbReference>
<feature type="domain" description="Transferrin receptor-like dimerisation" evidence="3">
    <location>
        <begin position="549"/>
        <end position="659"/>
    </location>
</feature>
<dbReference type="Pfam" id="PF04389">
    <property type="entry name" value="Peptidase_M28"/>
    <property type="match status" value="1"/>
</dbReference>
<dbReference type="SUPFAM" id="SSF47672">
    <property type="entry name" value="Transferrin receptor-like dimerisation domain"/>
    <property type="match status" value="1"/>
</dbReference>
<dbReference type="Gene3D" id="3.40.630.10">
    <property type="entry name" value="Zn peptidases"/>
    <property type="match status" value="1"/>
</dbReference>
<proteinExistence type="inferred from homology"/>
<dbReference type="InterPro" id="IPR046450">
    <property type="entry name" value="PA_dom_sf"/>
</dbReference>
<evidence type="ECO:0000259" key="4">
    <source>
        <dbReference type="Pfam" id="PF04389"/>
    </source>
</evidence>
<dbReference type="Pfam" id="PF04253">
    <property type="entry name" value="TFR_dimer"/>
    <property type="match status" value="1"/>
</dbReference>
<dbReference type="CDD" id="cd02121">
    <property type="entry name" value="PA_GCPII_like"/>
    <property type="match status" value="1"/>
</dbReference>
<dbReference type="RefSeq" id="XP_004364466.2">
    <property type="nucleotide sequence ID" value="XM_004364409.2"/>
</dbReference>
<dbReference type="InterPro" id="IPR007365">
    <property type="entry name" value="TFR-like_dimer_dom"/>
</dbReference>
<dbReference type="InterPro" id="IPR036757">
    <property type="entry name" value="TFR-like_dimer_dom_sf"/>
</dbReference>
<dbReference type="FunCoup" id="A0A0D2WKR6">
    <property type="interactions" value="31"/>
</dbReference>
<dbReference type="eggNOG" id="KOG2195">
    <property type="taxonomic scope" value="Eukaryota"/>
</dbReference>
<protein>
    <submittedName>
        <fullName evidence="5">Prostate-specific membrane antigen</fullName>
    </submittedName>
</protein>
<evidence type="ECO:0000259" key="3">
    <source>
        <dbReference type="Pfam" id="PF04253"/>
    </source>
</evidence>
<dbReference type="STRING" id="595528.A0A0D2WKR6"/>
<evidence type="ECO:0000259" key="2">
    <source>
        <dbReference type="Pfam" id="PF02225"/>
    </source>
</evidence>
<dbReference type="Pfam" id="PF02225">
    <property type="entry name" value="PA"/>
    <property type="match status" value="1"/>
</dbReference>